<evidence type="ECO:0000313" key="2">
    <source>
        <dbReference type="EMBL" id="KAK6507902.1"/>
    </source>
</evidence>
<sequence>MVGLKRNEERSKGRKRPRTLKTESLLFAEYEEITPLALPSTRLEDPDLMPILRDDTQSGTLVGINRSNIDFLPGIFGRQLQIDDEEMFDYELEEETSSDREPEGNVSGYEPDEESGDCDGESMGFGIGFKIASGRRRRSDKTSLAVDRVAKALISRFKSFFREGVMYFAGGFAMRVKGDSRATTDIDIEVSQRKYLKILEVKIQRIGFIIKNTSAYGFDAVDKATGIPINVRMTLFSRVEPRSYKRGGYRVLVQKLNALPNHGDTTRQRTDIEDIGFLLRRGIPCMRGQVAELFDQKEALLEAIAKRRIFIEEGRVRTLIEGLRGKSLAVLLRS</sequence>
<accession>A0AAV9WIB9</accession>
<name>A0AAV9WIB9_9PEZI</name>
<feature type="region of interest" description="Disordered" evidence="1">
    <location>
        <begin position="91"/>
        <end position="122"/>
    </location>
</feature>
<comment type="caution">
    <text evidence="2">The sequence shown here is derived from an EMBL/GenBank/DDBJ whole genome shotgun (WGS) entry which is preliminary data.</text>
</comment>
<keyword evidence="3" id="KW-1185">Reference proteome</keyword>
<evidence type="ECO:0000256" key="1">
    <source>
        <dbReference type="SAM" id="MobiDB-lite"/>
    </source>
</evidence>
<feature type="compositionally biased region" description="Acidic residues" evidence="1">
    <location>
        <begin position="110"/>
        <end position="120"/>
    </location>
</feature>
<dbReference type="Proteomes" id="UP001370758">
    <property type="component" value="Unassembled WGS sequence"/>
</dbReference>
<gene>
    <name evidence="2" type="ORF">TWF481_006323</name>
</gene>
<organism evidence="2 3">
    <name type="scientific">Arthrobotrys musiformis</name>
    <dbReference type="NCBI Taxonomy" id="47236"/>
    <lineage>
        <taxon>Eukaryota</taxon>
        <taxon>Fungi</taxon>
        <taxon>Dikarya</taxon>
        <taxon>Ascomycota</taxon>
        <taxon>Pezizomycotina</taxon>
        <taxon>Orbiliomycetes</taxon>
        <taxon>Orbiliales</taxon>
        <taxon>Orbiliaceae</taxon>
        <taxon>Arthrobotrys</taxon>
    </lineage>
</organism>
<dbReference type="EMBL" id="JAVHJL010000003">
    <property type="protein sequence ID" value="KAK6507902.1"/>
    <property type="molecule type" value="Genomic_DNA"/>
</dbReference>
<evidence type="ECO:0008006" key="4">
    <source>
        <dbReference type="Google" id="ProtNLM"/>
    </source>
</evidence>
<reference evidence="2 3" key="1">
    <citation type="submission" date="2023-08" db="EMBL/GenBank/DDBJ databases">
        <authorList>
            <person name="Palmer J.M."/>
        </authorList>
    </citation>
    <scope>NUCLEOTIDE SEQUENCE [LARGE SCALE GENOMIC DNA]</scope>
    <source>
        <strain evidence="2 3">TWF481</strain>
    </source>
</reference>
<protein>
    <recommendedName>
        <fullName evidence="4">Nucleotidyl transferase AbiEii/AbiGii toxin family protein</fullName>
    </recommendedName>
</protein>
<proteinExistence type="predicted"/>
<evidence type="ECO:0000313" key="3">
    <source>
        <dbReference type="Proteomes" id="UP001370758"/>
    </source>
</evidence>
<dbReference type="AlphaFoldDB" id="A0AAV9WIB9"/>